<organism evidence="1 2">
    <name type="scientific">Trifolium medium</name>
    <dbReference type="NCBI Taxonomy" id="97028"/>
    <lineage>
        <taxon>Eukaryota</taxon>
        <taxon>Viridiplantae</taxon>
        <taxon>Streptophyta</taxon>
        <taxon>Embryophyta</taxon>
        <taxon>Tracheophyta</taxon>
        <taxon>Spermatophyta</taxon>
        <taxon>Magnoliopsida</taxon>
        <taxon>eudicotyledons</taxon>
        <taxon>Gunneridae</taxon>
        <taxon>Pentapetalae</taxon>
        <taxon>rosids</taxon>
        <taxon>fabids</taxon>
        <taxon>Fabales</taxon>
        <taxon>Fabaceae</taxon>
        <taxon>Papilionoideae</taxon>
        <taxon>50 kb inversion clade</taxon>
        <taxon>NPAAA clade</taxon>
        <taxon>Hologalegina</taxon>
        <taxon>IRL clade</taxon>
        <taxon>Trifolieae</taxon>
        <taxon>Trifolium</taxon>
    </lineage>
</organism>
<dbReference type="Proteomes" id="UP000265520">
    <property type="component" value="Unassembled WGS sequence"/>
</dbReference>
<dbReference type="AlphaFoldDB" id="A0A392VKF3"/>
<proteinExistence type="predicted"/>
<name>A0A392VKF3_9FABA</name>
<evidence type="ECO:0000313" key="2">
    <source>
        <dbReference type="Proteomes" id="UP000265520"/>
    </source>
</evidence>
<accession>A0A392VKF3</accession>
<protein>
    <submittedName>
        <fullName evidence="1">Uncharacterized protein</fullName>
    </submittedName>
</protein>
<reference evidence="1 2" key="1">
    <citation type="journal article" date="2018" name="Front. Plant Sci.">
        <title>Red Clover (Trifolium pratense) and Zigzag Clover (T. medium) - A Picture of Genomic Similarities and Differences.</title>
        <authorList>
            <person name="Dluhosova J."/>
            <person name="Istvanek J."/>
            <person name="Nedelnik J."/>
            <person name="Repkova J."/>
        </authorList>
    </citation>
    <scope>NUCLEOTIDE SEQUENCE [LARGE SCALE GENOMIC DNA]</scope>
    <source>
        <strain evidence="2">cv. 10/8</strain>
        <tissue evidence="1">Leaf</tissue>
    </source>
</reference>
<sequence length="43" mass="4881">FLPLARRAGADGALRRVAEDGWKSFCHLRVVQERTARRASQLD</sequence>
<evidence type="ECO:0000313" key="1">
    <source>
        <dbReference type="EMBL" id="MCI88836.1"/>
    </source>
</evidence>
<keyword evidence="2" id="KW-1185">Reference proteome</keyword>
<dbReference type="EMBL" id="LXQA011203579">
    <property type="protein sequence ID" value="MCI88836.1"/>
    <property type="molecule type" value="Genomic_DNA"/>
</dbReference>
<feature type="non-terminal residue" evidence="1">
    <location>
        <position position="1"/>
    </location>
</feature>
<comment type="caution">
    <text evidence="1">The sequence shown here is derived from an EMBL/GenBank/DDBJ whole genome shotgun (WGS) entry which is preliminary data.</text>
</comment>